<dbReference type="InterPro" id="IPR018357">
    <property type="entry name" value="Hexapep_transf_CS"/>
</dbReference>
<dbReference type="Pfam" id="PF14602">
    <property type="entry name" value="Hexapep_2"/>
    <property type="match status" value="1"/>
</dbReference>
<dbReference type="Pfam" id="PF00132">
    <property type="entry name" value="Hexapep"/>
    <property type="match status" value="1"/>
</dbReference>
<evidence type="ECO:0000256" key="1">
    <source>
        <dbReference type="ARBA" id="ARBA00007274"/>
    </source>
</evidence>
<dbReference type="SUPFAM" id="SSF51161">
    <property type="entry name" value="Trimeric LpxA-like enzymes"/>
    <property type="match status" value="1"/>
</dbReference>
<proteinExistence type="inferred from homology"/>
<keyword evidence="3" id="KW-0677">Repeat</keyword>
<keyword evidence="4 5" id="KW-0012">Acyltransferase</keyword>
<dbReference type="Proteomes" id="UP000253075">
    <property type="component" value="Unassembled WGS sequence"/>
</dbReference>
<comment type="catalytic activity">
    <reaction evidence="5">
        <text>L-serine + acetyl-CoA = O-acetyl-L-serine + CoA</text>
        <dbReference type="Rhea" id="RHEA:24560"/>
        <dbReference type="ChEBI" id="CHEBI:33384"/>
        <dbReference type="ChEBI" id="CHEBI:57287"/>
        <dbReference type="ChEBI" id="CHEBI:57288"/>
        <dbReference type="ChEBI" id="CHEBI:58340"/>
        <dbReference type="EC" id="2.3.1.30"/>
    </reaction>
</comment>
<name>A0ABD7GB00_AERHY</name>
<evidence type="ECO:0000313" key="7">
    <source>
        <dbReference type="Proteomes" id="UP000253075"/>
    </source>
</evidence>
<protein>
    <recommendedName>
        <fullName evidence="5">Serine acetyltransferase</fullName>
        <ecNumber evidence="5">2.3.1.30</ecNumber>
    </recommendedName>
</protein>
<dbReference type="PIRSF" id="PIRSF000441">
    <property type="entry name" value="CysE"/>
    <property type="match status" value="1"/>
</dbReference>
<comment type="similarity">
    <text evidence="1 5">Belongs to the transferase hexapeptide repeat family.</text>
</comment>
<dbReference type="EMBL" id="PUTQ01000007">
    <property type="protein sequence ID" value="RCF51178.1"/>
    <property type="molecule type" value="Genomic_DNA"/>
</dbReference>
<dbReference type="GO" id="GO:0009001">
    <property type="term" value="F:serine O-acetyltransferase activity"/>
    <property type="evidence" value="ECO:0007669"/>
    <property type="project" value="UniProtKB-EC"/>
</dbReference>
<evidence type="ECO:0000256" key="4">
    <source>
        <dbReference type="ARBA" id="ARBA00023315"/>
    </source>
</evidence>
<dbReference type="CDD" id="cd03354">
    <property type="entry name" value="LbH_SAT"/>
    <property type="match status" value="1"/>
</dbReference>
<comment type="caution">
    <text evidence="6">The sequence shown here is derived from an EMBL/GenBank/DDBJ whole genome shotgun (WGS) entry which is preliminary data.</text>
</comment>
<dbReference type="AlphaFoldDB" id="A0ABD7GB00"/>
<dbReference type="Gene3D" id="2.160.10.10">
    <property type="entry name" value="Hexapeptide repeat proteins"/>
    <property type="match status" value="1"/>
</dbReference>
<dbReference type="EC" id="2.3.1.30" evidence="5"/>
<dbReference type="InterPro" id="IPR001451">
    <property type="entry name" value="Hexapep"/>
</dbReference>
<evidence type="ECO:0000313" key="6">
    <source>
        <dbReference type="EMBL" id="RCF51178.1"/>
    </source>
</evidence>
<gene>
    <name evidence="6" type="ORF">C6C11_06920</name>
</gene>
<evidence type="ECO:0000256" key="5">
    <source>
        <dbReference type="PIRNR" id="PIRNR000441"/>
    </source>
</evidence>
<dbReference type="InterPro" id="IPR045304">
    <property type="entry name" value="LbH_SAT"/>
</dbReference>
<reference evidence="6 7" key="1">
    <citation type="journal article" date="2018" name="PLoS ONE">
        <title>Phenotypic characterization and whole genome analysis of extended-spectrum beta-lactamase-producing bacteria isolated from dogs in Germany.</title>
        <authorList>
            <person name="Boehmer T."/>
            <person name="Vogler A.J."/>
            <person name="Thomas A."/>
            <person name="Sauer S."/>
            <person name="Hergenroether M."/>
            <person name="Straubinger R.K."/>
            <person name="Birdsell D."/>
            <person name="Keim P."/>
            <person name="Sahl J.W."/>
            <person name="Williamson C.H."/>
            <person name="Riehm J.M."/>
        </authorList>
    </citation>
    <scope>NUCLEOTIDE SEQUENCE [LARGE SCALE GENOMIC DNA]</scope>
    <source>
        <strain evidence="6 7">AFG_SD03_1510_Ahy_093</strain>
    </source>
</reference>
<evidence type="ECO:0000256" key="3">
    <source>
        <dbReference type="ARBA" id="ARBA00022737"/>
    </source>
</evidence>
<dbReference type="InterPro" id="IPR005881">
    <property type="entry name" value="Ser_O-AcTrfase"/>
</dbReference>
<dbReference type="InterPro" id="IPR011004">
    <property type="entry name" value="Trimer_LpxA-like_sf"/>
</dbReference>
<sequence>MILLINKDLSKYVSSGGLKIKLKTVIASHAFHLVLCIRIGQLLRTIPFIGSLLGVVVEYFIRVVFASDISLKSRIGPGLMIVHGHDIVIGGDVLIGENCKILNGVTLGNKDTESAINQQPEIGSNVVIGAGAKILGNIKIGDNVKVGANSVVLSEVPDNHVAVGVPARNMLKP</sequence>
<accession>A0ABD7GB00</accession>
<evidence type="ECO:0000256" key="2">
    <source>
        <dbReference type="ARBA" id="ARBA00022679"/>
    </source>
</evidence>
<organism evidence="6 7">
    <name type="scientific">Aeromonas hydrophila</name>
    <dbReference type="NCBI Taxonomy" id="644"/>
    <lineage>
        <taxon>Bacteria</taxon>
        <taxon>Pseudomonadati</taxon>
        <taxon>Pseudomonadota</taxon>
        <taxon>Gammaproteobacteria</taxon>
        <taxon>Aeromonadales</taxon>
        <taxon>Aeromonadaceae</taxon>
        <taxon>Aeromonas</taxon>
    </lineage>
</organism>
<keyword evidence="2 5" id="KW-0808">Transferase</keyword>
<dbReference type="PANTHER" id="PTHR42811">
    <property type="entry name" value="SERINE ACETYLTRANSFERASE"/>
    <property type="match status" value="1"/>
</dbReference>
<dbReference type="PROSITE" id="PS00101">
    <property type="entry name" value="HEXAPEP_TRANSFERASES"/>
    <property type="match status" value="1"/>
</dbReference>
<reference evidence="7" key="2">
    <citation type="submission" date="2018-02" db="EMBL/GenBank/DDBJ databases">
        <title>Phenotypic characterization and whole genome analysis of multidrug-resistant, extended-spectrum beta-lactamase-producing bacteria isolated from dogs in Germany.</title>
        <authorList>
            <person name="Williamson C."/>
        </authorList>
    </citation>
    <scope>NUCLEOTIDE SEQUENCE [LARGE SCALE GENOMIC DNA]</scope>
    <source>
        <strain evidence="7">AFG_SD03_1510_Ahy_093</strain>
    </source>
</reference>